<dbReference type="RefSeq" id="WP_066884915.1">
    <property type="nucleotide sequence ID" value="NZ_LODL01000035.1"/>
</dbReference>
<feature type="domain" description="DUF1330" evidence="1">
    <location>
        <begin position="4"/>
        <end position="98"/>
    </location>
</feature>
<evidence type="ECO:0000259" key="1">
    <source>
        <dbReference type="Pfam" id="PF07045"/>
    </source>
</evidence>
<name>A0A133XEM6_9RHOO</name>
<gene>
    <name evidence="2" type="ORF">AT959_15595</name>
</gene>
<comment type="caution">
    <text evidence="2">The sequence shown here is derived from an EMBL/GenBank/DDBJ whole genome shotgun (WGS) entry which is preliminary data.</text>
</comment>
<reference evidence="2 3" key="1">
    <citation type="submission" date="2015-12" db="EMBL/GenBank/DDBJ databases">
        <title>Nitrous oxide reduction kinetics distinguish bacteria harboring typical versus atypical NosZ.</title>
        <authorList>
            <person name="Yoon S."/>
            <person name="Nissen S."/>
            <person name="Park D."/>
            <person name="Sanford R.A."/>
            <person name="Loeffler F.E."/>
        </authorList>
    </citation>
    <scope>NUCLEOTIDE SEQUENCE [LARGE SCALE GENOMIC DNA]</scope>
    <source>
        <strain evidence="2 3">ATCC BAA-841</strain>
    </source>
</reference>
<sequence length="102" mass="11466">MSQKGYIVAEVKVHDAEAFDRYRALSTAAVEQYGGRFIVRGGAAEILEGPWSAPQRLIVVEFDTVEQSKRFYYSDEYQKARKVRENAGEMNMLVATGVDSLV</sequence>
<dbReference type="STRING" id="281362.AT959_15595"/>
<organism evidence="2 3">
    <name type="scientific">Dechloromonas denitrificans</name>
    <dbReference type="NCBI Taxonomy" id="281362"/>
    <lineage>
        <taxon>Bacteria</taxon>
        <taxon>Pseudomonadati</taxon>
        <taxon>Pseudomonadota</taxon>
        <taxon>Betaproteobacteria</taxon>
        <taxon>Rhodocyclales</taxon>
        <taxon>Azonexaceae</taxon>
        <taxon>Dechloromonas</taxon>
    </lineage>
</organism>
<dbReference type="SUPFAM" id="SSF54909">
    <property type="entry name" value="Dimeric alpha+beta barrel"/>
    <property type="match status" value="1"/>
</dbReference>
<dbReference type="PANTHER" id="PTHR41521:SF4">
    <property type="entry name" value="BLR0684 PROTEIN"/>
    <property type="match status" value="1"/>
</dbReference>
<dbReference type="InterPro" id="IPR010753">
    <property type="entry name" value="DUF1330"/>
</dbReference>
<evidence type="ECO:0000313" key="2">
    <source>
        <dbReference type="EMBL" id="KXB29388.1"/>
    </source>
</evidence>
<dbReference type="PANTHER" id="PTHR41521">
    <property type="match status" value="1"/>
</dbReference>
<protein>
    <recommendedName>
        <fullName evidence="1">DUF1330 domain-containing protein</fullName>
    </recommendedName>
</protein>
<dbReference type="Pfam" id="PF07045">
    <property type="entry name" value="DUF1330"/>
    <property type="match status" value="1"/>
</dbReference>
<dbReference type="Proteomes" id="UP000070186">
    <property type="component" value="Unassembled WGS sequence"/>
</dbReference>
<dbReference type="InterPro" id="IPR011008">
    <property type="entry name" value="Dimeric_a/b-barrel"/>
</dbReference>
<dbReference type="AlphaFoldDB" id="A0A133XEM6"/>
<evidence type="ECO:0000313" key="3">
    <source>
        <dbReference type="Proteomes" id="UP000070186"/>
    </source>
</evidence>
<dbReference type="EMBL" id="LODL01000035">
    <property type="protein sequence ID" value="KXB29388.1"/>
    <property type="molecule type" value="Genomic_DNA"/>
</dbReference>
<keyword evidence="3" id="KW-1185">Reference proteome</keyword>
<accession>A0A133XEM6</accession>
<dbReference type="Gene3D" id="3.30.70.100">
    <property type="match status" value="1"/>
</dbReference>
<proteinExistence type="predicted"/>